<dbReference type="SMART" id="SM00871">
    <property type="entry name" value="AraC_E_bind"/>
    <property type="match status" value="1"/>
</dbReference>
<evidence type="ECO:0000256" key="1">
    <source>
        <dbReference type="ARBA" id="ARBA00023015"/>
    </source>
</evidence>
<dbReference type="InterPro" id="IPR050959">
    <property type="entry name" value="MarA-like"/>
</dbReference>
<dbReference type="PANTHER" id="PTHR47504:SF5">
    <property type="entry name" value="RIGHT ORIGIN-BINDING PROTEIN"/>
    <property type="match status" value="1"/>
</dbReference>
<sequence>METIRLLQQAIDYVEQNLHDAIGVEDIAGAAMTSKYHFQRMFHALTGFTVTEYVRNRRLTLAAEELAGTDGKVIDIALKYGYETPESFAKAFQRVHGVTPNMAKKKNVKLKSFSRISFQIQIKGESEMNYRMVEERGYGVMGKEVIIHQDAYSEIPAFVEKIWNDGTHDRINECAGRPAGSLLFGYYYDFREDGTKRYLMGTELPEGQKVPEELVNLTIQGQTYAVFDCLDKVPNDPELGSDIKNVWRRIYSEWFPSSGFEQVEGPCIEKYFWTDDEHDECICEVWIPVVKK</sequence>
<dbReference type="InterPro" id="IPR029441">
    <property type="entry name" value="Cass2"/>
</dbReference>
<dbReference type="RefSeq" id="WP_209992827.1">
    <property type="nucleotide sequence ID" value="NZ_JBHUKY010000013.1"/>
</dbReference>
<dbReference type="Gene3D" id="3.20.80.10">
    <property type="entry name" value="Regulatory factor, effector binding domain"/>
    <property type="match status" value="1"/>
</dbReference>
<dbReference type="SMART" id="SM00342">
    <property type="entry name" value="HTH_ARAC"/>
    <property type="match status" value="1"/>
</dbReference>
<dbReference type="InterPro" id="IPR009057">
    <property type="entry name" value="Homeodomain-like_sf"/>
</dbReference>
<accession>A0ABW5F3Y2</accession>
<evidence type="ECO:0000313" key="6">
    <source>
        <dbReference type="Proteomes" id="UP001597448"/>
    </source>
</evidence>
<dbReference type="InterPro" id="IPR010499">
    <property type="entry name" value="AraC_E-bd"/>
</dbReference>
<dbReference type="InterPro" id="IPR011256">
    <property type="entry name" value="Reg_factor_effector_dom_sf"/>
</dbReference>
<dbReference type="PANTHER" id="PTHR47504">
    <property type="entry name" value="RIGHT ORIGIN-BINDING PROTEIN"/>
    <property type="match status" value="1"/>
</dbReference>
<evidence type="ECO:0000256" key="3">
    <source>
        <dbReference type="ARBA" id="ARBA00023163"/>
    </source>
</evidence>
<reference evidence="6" key="1">
    <citation type="journal article" date="2019" name="Int. J. Syst. Evol. Microbiol.">
        <title>The Global Catalogue of Microorganisms (GCM) 10K type strain sequencing project: providing services to taxonomists for standard genome sequencing and annotation.</title>
        <authorList>
            <consortium name="The Broad Institute Genomics Platform"/>
            <consortium name="The Broad Institute Genome Sequencing Center for Infectious Disease"/>
            <person name="Wu L."/>
            <person name="Ma J."/>
        </authorList>
    </citation>
    <scope>NUCLEOTIDE SEQUENCE [LARGE SCALE GENOMIC DNA]</scope>
    <source>
        <strain evidence="6">CCM 8725</strain>
    </source>
</reference>
<organism evidence="5 6">
    <name type="scientific">Paenibacillus rhizoplanae</name>
    <dbReference type="NCBI Taxonomy" id="1917181"/>
    <lineage>
        <taxon>Bacteria</taxon>
        <taxon>Bacillati</taxon>
        <taxon>Bacillota</taxon>
        <taxon>Bacilli</taxon>
        <taxon>Bacillales</taxon>
        <taxon>Paenibacillaceae</taxon>
        <taxon>Paenibacillus</taxon>
    </lineage>
</organism>
<dbReference type="Gene3D" id="1.10.10.60">
    <property type="entry name" value="Homeodomain-like"/>
    <property type="match status" value="2"/>
</dbReference>
<gene>
    <name evidence="5" type="ORF">ACFSX3_05340</name>
</gene>
<keyword evidence="3" id="KW-0804">Transcription</keyword>
<evidence type="ECO:0000259" key="4">
    <source>
        <dbReference type="PROSITE" id="PS01124"/>
    </source>
</evidence>
<keyword evidence="2" id="KW-0238">DNA-binding</keyword>
<dbReference type="PROSITE" id="PS01124">
    <property type="entry name" value="HTH_ARAC_FAMILY_2"/>
    <property type="match status" value="1"/>
</dbReference>
<feature type="domain" description="HTH araC/xylS-type" evidence="4">
    <location>
        <begin position="8"/>
        <end position="106"/>
    </location>
</feature>
<dbReference type="InterPro" id="IPR018060">
    <property type="entry name" value="HTH_AraC"/>
</dbReference>
<dbReference type="Pfam" id="PF12833">
    <property type="entry name" value="HTH_18"/>
    <property type="match status" value="1"/>
</dbReference>
<keyword evidence="6" id="KW-1185">Reference proteome</keyword>
<dbReference type="SUPFAM" id="SSF55136">
    <property type="entry name" value="Probable bacterial effector-binding domain"/>
    <property type="match status" value="1"/>
</dbReference>
<dbReference type="Pfam" id="PF14526">
    <property type="entry name" value="Cass2"/>
    <property type="match status" value="1"/>
</dbReference>
<proteinExistence type="predicted"/>
<dbReference type="PROSITE" id="PS00041">
    <property type="entry name" value="HTH_ARAC_FAMILY_1"/>
    <property type="match status" value="1"/>
</dbReference>
<evidence type="ECO:0000256" key="2">
    <source>
        <dbReference type="ARBA" id="ARBA00023125"/>
    </source>
</evidence>
<dbReference type="EMBL" id="JBHUKY010000013">
    <property type="protein sequence ID" value="MFD2409280.1"/>
    <property type="molecule type" value="Genomic_DNA"/>
</dbReference>
<name>A0ABW5F3Y2_9BACL</name>
<dbReference type="InterPro" id="IPR018062">
    <property type="entry name" value="HTH_AraC-typ_CS"/>
</dbReference>
<dbReference type="SUPFAM" id="SSF46689">
    <property type="entry name" value="Homeodomain-like"/>
    <property type="match status" value="2"/>
</dbReference>
<comment type="caution">
    <text evidence="5">The sequence shown here is derived from an EMBL/GenBank/DDBJ whole genome shotgun (WGS) entry which is preliminary data.</text>
</comment>
<protein>
    <submittedName>
        <fullName evidence="5">Effector binding domain-containing protein</fullName>
    </submittedName>
</protein>
<keyword evidence="1" id="KW-0805">Transcription regulation</keyword>
<dbReference type="Proteomes" id="UP001597448">
    <property type="component" value="Unassembled WGS sequence"/>
</dbReference>
<evidence type="ECO:0000313" key="5">
    <source>
        <dbReference type="EMBL" id="MFD2409280.1"/>
    </source>
</evidence>